<keyword evidence="5 21" id="KW-0723">Serine/threonine-protein kinase</keyword>
<dbReference type="Gene3D" id="1.10.510.10">
    <property type="entry name" value="Transferase(Phosphotransferase) domain 1"/>
    <property type="match status" value="1"/>
</dbReference>
<evidence type="ECO:0000256" key="7">
    <source>
        <dbReference type="ARBA" id="ARBA00022679"/>
    </source>
</evidence>
<dbReference type="InterPro" id="IPR008271">
    <property type="entry name" value="Ser/Thr_kinase_AS"/>
</dbReference>
<evidence type="ECO:0000313" key="24">
    <source>
        <dbReference type="EMBL" id="KAK2844553.1"/>
    </source>
</evidence>
<dbReference type="PROSITE" id="PS50011">
    <property type="entry name" value="PROTEIN_KINASE_DOM"/>
    <property type="match status" value="1"/>
</dbReference>
<dbReference type="GO" id="GO:0005886">
    <property type="term" value="C:plasma membrane"/>
    <property type="evidence" value="ECO:0007669"/>
    <property type="project" value="UniProtKB-SubCell"/>
</dbReference>
<evidence type="ECO:0000256" key="15">
    <source>
        <dbReference type="ARBA" id="ARBA00047899"/>
    </source>
</evidence>
<dbReference type="GO" id="GO:0046872">
    <property type="term" value="F:metal ion binding"/>
    <property type="evidence" value="ECO:0007669"/>
    <property type="project" value="UniProtKB-KW"/>
</dbReference>
<name>A0AA88MVY8_CHASR</name>
<evidence type="ECO:0000256" key="1">
    <source>
        <dbReference type="ARBA" id="ARBA00004236"/>
    </source>
</evidence>
<dbReference type="SMART" id="SM00220">
    <property type="entry name" value="S_TKc"/>
    <property type="match status" value="1"/>
</dbReference>
<keyword evidence="8" id="KW-0479">Metal-binding</keyword>
<feature type="binding site" evidence="20">
    <location>
        <position position="56"/>
    </location>
    <ligand>
        <name>ATP</name>
        <dbReference type="ChEBI" id="CHEBI:30616"/>
    </ligand>
</feature>
<dbReference type="EC" id="2.7.11.1" evidence="2"/>
<comment type="caution">
    <text evidence="24">The sequence shown here is derived from an EMBL/GenBank/DDBJ whole genome shotgun (WGS) entry which is preliminary data.</text>
</comment>
<keyword evidence="3" id="KW-1003">Cell membrane</keyword>
<evidence type="ECO:0000256" key="6">
    <source>
        <dbReference type="ARBA" id="ARBA00022553"/>
    </source>
</evidence>
<evidence type="ECO:0000256" key="4">
    <source>
        <dbReference type="ARBA" id="ARBA00022490"/>
    </source>
</evidence>
<dbReference type="GO" id="GO:0005524">
    <property type="term" value="F:ATP binding"/>
    <property type="evidence" value="ECO:0007669"/>
    <property type="project" value="UniProtKB-UniRule"/>
</dbReference>
<dbReference type="PROSITE" id="PS00108">
    <property type="entry name" value="PROTEIN_KINASE_ST"/>
    <property type="match status" value="1"/>
</dbReference>
<keyword evidence="25" id="KW-1185">Reference proteome</keyword>
<keyword evidence="4" id="KW-0963">Cytoplasm</keyword>
<feature type="domain" description="AGC-kinase C-terminal" evidence="23">
    <location>
        <begin position="276"/>
        <end position="346"/>
    </location>
</feature>
<evidence type="ECO:0000259" key="23">
    <source>
        <dbReference type="PROSITE" id="PS51285"/>
    </source>
</evidence>
<evidence type="ECO:0000256" key="2">
    <source>
        <dbReference type="ARBA" id="ARBA00012513"/>
    </source>
</evidence>
<dbReference type="InterPro" id="IPR017441">
    <property type="entry name" value="Protein_kinase_ATP_BS"/>
</dbReference>
<protein>
    <recommendedName>
        <fullName evidence="18">Serine/threonine-protein kinase sgk-1</fullName>
        <ecNumber evidence="2">2.7.11.1</ecNumber>
    </recommendedName>
    <alternativeName>
        <fullName evidence="19">Serum- and glucocorticoid-inducible kinase homolog</fullName>
    </alternativeName>
    <alternativeName>
        <fullName evidence="14">Serum/glucocorticoid-regulated kinase 1</fullName>
    </alternativeName>
</protein>
<evidence type="ECO:0000256" key="20">
    <source>
        <dbReference type="PROSITE-ProRule" id="PRU10141"/>
    </source>
</evidence>
<dbReference type="PROSITE" id="PS00107">
    <property type="entry name" value="PROTEIN_KINASE_ATP"/>
    <property type="match status" value="1"/>
</dbReference>
<dbReference type="PROSITE" id="PS51285">
    <property type="entry name" value="AGC_KINASE_CTER"/>
    <property type="match status" value="1"/>
</dbReference>
<comment type="similarity">
    <text evidence="21">Belongs to the protein kinase superfamily.</text>
</comment>
<evidence type="ECO:0000256" key="9">
    <source>
        <dbReference type="ARBA" id="ARBA00022741"/>
    </source>
</evidence>
<dbReference type="InterPro" id="IPR000719">
    <property type="entry name" value="Prot_kinase_dom"/>
</dbReference>
<evidence type="ECO:0000256" key="13">
    <source>
        <dbReference type="ARBA" id="ARBA00023242"/>
    </source>
</evidence>
<dbReference type="InterPro" id="IPR000961">
    <property type="entry name" value="AGC-kinase_C"/>
</dbReference>
<evidence type="ECO:0000256" key="19">
    <source>
        <dbReference type="ARBA" id="ARBA00082982"/>
    </source>
</evidence>
<dbReference type="Gene3D" id="3.30.200.20">
    <property type="entry name" value="Phosphorylase Kinase, domain 1"/>
    <property type="match status" value="1"/>
</dbReference>
<evidence type="ECO:0000256" key="17">
    <source>
        <dbReference type="ARBA" id="ARBA00063445"/>
    </source>
</evidence>
<keyword evidence="6" id="KW-0597">Phosphoprotein</keyword>
<evidence type="ECO:0000256" key="3">
    <source>
        <dbReference type="ARBA" id="ARBA00022475"/>
    </source>
</evidence>
<evidence type="ECO:0000313" key="25">
    <source>
        <dbReference type="Proteomes" id="UP001187415"/>
    </source>
</evidence>
<dbReference type="PANTHER" id="PTHR24351">
    <property type="entry name" value="RIBOSOMAL PROTEIN S6 KINASE"/>
    <property type="match status" value="1"/>
</dbReference>
<dbReference type="AlphaFoldDB" id="A0AA88MVY8"/>
<reference evidence="24" key="1">
    <citation type="submission" date="2023-07" db="EMBL/GenBank/DDBJ databases">
        <title>Chromosome-level Genome Assembly of Striped Snakehead (Channa striata).</title>
        <authorList>
            <person name="Liu H."/>
        </authorList>
    </citation>
    <scope>NUCLEOTIDE SEQUENCE</scope>
    <source>
        <strain evidence="24">Gz</strain>
        <tissue evidence="24">Muscle</tissue>
    </source>
</reference>
<dbReference type="FunFam" id="3.30.200.20:FF:000681">
    <property type="entry name" value="Non-specific serine/threonine protein kinase"/>
    <property type="match status" value="1"/>
</dbReference>
<gene>
    <name evidence="24" type="ORF">Q5P01_011212</name>
</gene>
<comment type="catalytic activity">
    <reaction evidence="16">
        <text>L-seryl-[protein] + ATP = O-phospho-L-seryl-[protein] + ADP + H(+)</text>
        <dbReference type="Rhea" id="RHEA:17989"/>
        <dbReference type="Rhea" id="RHEA-COMP:9863"/>
        <dbReference type="Rhea" id="RHEA-COMP:11604"/>
        <dbReference type="ChEBI" id="CHEBI:15378"/>
        <dbReference type="ChEBI" id="CHEBI:29999"/>
        <dbReference type="ChEBI" id="CHEBI:30616"/>
        <dbReference type="ChEBI" id="CHEBI:83421"/>
        <dbReference type="ChEBI" id="CHEBI:456216"/>
        <dbReference type="EC" id="2.7.11.1"/>
    </reaction>
</comment>
<keyword evidence="10" id="KW-0418">Kinase</keyword>
<evidence type="ECO:0000256" key="8">
    <source>
        <dbReference type="ARBA" id="ARBA00022723"/>
    </source>
</evidence>
<keyword evidence="7" id="KW-0808">Transferase</keyword>
<dbReference type="SUPFAM" id="SSF56112">
    <property type="entry name" value="Protein kinase-like (PK-like)"/>
    <property type="match status" value="1"/>
</dbReference>
<dbReference type="Pfam" id="PF00069">
    <property type="entry name" value="Pkinase"/>
    <property type="match status" value="1"/>
</dbReference>
<accession>A0AA88MVY8</accession>
<evidence type="ECO:0000256" key="14">
    <source>
        <dbReference type="ARBA" id="ARBA00042467"/>
    </source>
</evidence>
<evidence type="ECO:0000256" key="11">
    <source>
        <dbReference type="ARBA" id="ARBA00022840"/>
    </source>
</evidence>
<dbReference type="Pfam" id="PF00433">
    <property type="entry name" value="Pkinase_C"/>
    <property type="match status" value="1"/>
</dbReference>
<evidence type="ECO:0000259" key="22">
    <source>
        <dbReference type="PROSITE" id="PS50011"/>
    </source>
</evidence>
<comment type="catalytic activity">
    <reaction evidence="15">
        <text>L-threonyl-[protein] + ATP = O-phospho-L-threonyl-[protein] + ADP + H(+)</text>
        <dbReference type="Rhea" id="RHEA:46608"/>
        <dbReference type="Rhea" id="RHEA-COMP:11060"/>
        <dbReference type="Rhea" id="RHEA-COMP:11605"/>
        <dbReference type="ChEBI" id="CHEBI:15378"/>
        <dbReference type="ChEBI" id="CHEBI:30013"/>
        <dbReference type="ChEBI" id="CHEBI:30616"/>
        <dbReference type="ChEBI" id="CHEBI:61977"/>
        <dbReference type="ChEBI" id="CHEBI:456216"/>
        <dbReference type="EC" id="2.7.11.1"/>
    </reaction>
</comment>
<dbReference type="InterPro" id="IPR017892">
    <property type="entry name" value="Pkinase_C"/>
</dbReference>
<organism evidence="24 25">
    <name type="scientific">Channa striata</name>
    <name type="common">Snakehead murrel</name>
    <name type="synonym">Ophicephalus striatus</name>
    <dbReference type="NCBI Taxonomy" id="64152"/>
    <lineage>
        <taxon>Eukaryota</taxon>
        <taxon>Metazoa</taxon>
        <taxon>Chordata</taxon>
        <taxon>Craniata</taxon>
        <taxon>Vertebrata</taxon>
        <taxon>Euteleostomi</taxon>
        <taxon>Actinopterygii</taxon>
        <taxon>Neopterygii</taxon>
        <taxon>Teleostei</taxon>
        <taxon>Neoteleostei</taxon>
        <taxon>Acanthomorphata</taxon>
        <taxon>Anabantaria</taxon>
        <taxon>Anabantiformes</taxon>
        <taxon>Channoidei</taxon>
        <taxon>Channidae</taxon>
        <taxon>Channa</taxon>
    </lineage>
</organism>
<evidence type="ECO:0000256" key="12">
    <source>
        <dbReference type="ARBA" id="ARBA00023136"/>
    </source>
</evidence>
<dbReference type="InterPro" id="IPR011009">
    <property type="entry name" value="Kinase-like_dom_sf"/>
</dbReference>
<comment type="subcellular location">
    <subcellularLocation>
        <location evidence="1">Cell membrane</location>
    </subcellularLocation>
</comment>
<evidence type="ECO:0000256" key="18">
    <source>
        <dbReference type="ARBA" id="ARBA00068208"/>
    </source>
</evidence>
<dbReference type="GO" id="GO:0004674">
    <property type="term" value="F:protein serine/threonine kinase activity"/>
    <property type="evidence" value="ECO:0007669"/>
    <property type="project" value="UniProtKB-KW"/>
</dbReference>
<keyword evidence="11 20" id="KW-0067">ATP-binding</keyword>
<keyword evidence="13" id="KW-0539">Nucleus</keyword>
<evidence type="ECO:0000256" key="10">
    <source>
        <dbReference type="ARBA" id="ARBA00022777"/>
    </source>
</evidence>
<evidence type="ECO:0000256" key="16">
    <source>
        <dbReference type="ARBA" id="ARBA00048679"/>
    </source>
</evidence>
<keyword evidence="12" id="KW-0472">Membrane</keyword>
<evidence type="ECO:0000256" key="21">
    <source>
        <dbReference type="RuleBase" id="RU000304"/>
    </source>
</evidence>
<comment type="subunit">
    <text evidence="17">Interacts with pdk-1, akt-1, akt-2 and daf-16. Part of a complex containing sgk-1, akt-1 and akt-2. Interacts with let-92 phosphatase regulatory subunit pptr-1.</text>
</comment>
<keyword evidence="9 20" id="KW-0547">Nucleotide-binding</keyword>
<sequence length="349" mass="39208">MWGETTSLGTTIDKTSDFDYLKVIGKGSFGKVLLARHRKQGGYYAVKVLQKQAIVKRKEQKHVMVERSVLLKGLQHPFLVGLHFSFQTPNTLYFVLDYVNGGELFYHLQREGSFPEHRSAFYTAEMALALGYLHSLDIVYRDLKPENILLDSEGHVMLTDFGLCKEGVSVGGIMHTFCGTPEYLAPEVLLCHPYSRAVDWWGLGAVLFEMLYGLPPFYSRSKAKMFDNILHAPLKLHSSISLVARSLLGGLLERDVSKRLGGSHDLLELQEHPFFASINWDDLLARKIRPPFIPEVTSPCDISYIDPAFTLQPVPTSVNERGQVGEASEAFPGFSFMSPVEYMEAQLVS</sequence>
<feature type="domain" description="Protein kinase" evidence="22">
    <location>
        <begin position="18"/>
        <end position="275"/>
    </location>
</feature>
<dbReference type="FunFam" id="1.10.510.10:FF:000008">
    <property type="entry name" value="Non-specific serine/threonine protein kinase"/>
    <property type="match status" value="1"/>
</dbReference>
<dbReference type="Proteomes" id="UP001187415">
    <property type="component" value="Unassembled WGS sequence"/>
</dbReference>
<evidence type="ECO:0000256" key="5">
    <source>
        <dbReference type="ARBA" id="ARBA00022527"/>
    </source>
</evidence>
<dbReference type="EMBL" id="JAUPFM010000008">
    <property type="protein sequence ID" value="KAK2844553.1"/>
    <property type="molecule type" value="Genomic_DNA"/>
</dbReference>
<proteinExistence type="inferred from homology"/>
<dbReference type="SMART" id="SM00133">
    <property type="entry name" value="S_TK_X"/>
    <property type="match status" value="1"/>
</dbReference>